<keyword evidence="6" id="KW-1185">Reference proteome</keyword>
<dbReference type="OrthoDB" id="9808602at2"/>
<comment type="caution">
    <text evidence="5">The sequence shown here is derived from an EMBL/GenBank/DDBJ whole genome shotgun (WGS) entry which is preliminary data.</text>
</comment>
<dbReference type="EMBL" id="LBIA02000001">
    <property type="protein sequence ID" value="TKT70457.1"/>
    <property type="molecule type" value="Genomic_DNA"/>
</dbReference>
<keyword evidence="3" id="KW-0472">Membrane</keyword>
<comment type="similarity">
    <text evidence="1">Belongs to the bacterial sugar transferase family.</text>
</comment>
<organism evidence="5 6">
    <name type="scientific">Afipia massiliensis</name>
    <dbReference type="NCBI Taxonomy" id="211460"/>
    <lineage>
        <taxon>Bacteria</taxon>
        <taxon>Pseudomonadati</taxon>
        <taxon>Pseudomonadota</taxon>
        <taxon>Alphaproteobacteria</taxon>
        <taxon>Hyphomicrobiales</taxon>
        <taxon>Nitrobacteraceae</taxon>
        <taxon>Afipia</taxon>
    </lineage>
</organism>
<evidence type="ECO:0000256" key="2">
    <source>
        <dbReference type="ARBA" id="ARBA00023169"/>
    </source>
</evidence>
<dbReference type="STRING" id="211460.YH63_15935"/>
<dbReference type="AlphaFoldDB" id="A0A4U6BK14"/>
<dbReference type="Pfam" id="PF02397">
    <property type="entry name" value="Bac_transf"/>
    <property type="match status" value="1"/>
</dbReference>
<keyword evidence="5" id="KW-0808">Transferase</keyword>
<dbReference type="RefSeq" id="WP_046828886.1">
    <property type="nucleotide sequence ID" value="NZ_LBIA02000001.1"/>
</dbReference>
<dbReference type="Proteomes" id="UP000034832">
    <property type="component" value="Unassembled WGS sequence"/>
</dbReference>
<feature type="domain" description="Bacterial sugar transferase" evidence="4">
    <location>
        <begin position="62"/>
        <end position="248"/>
    </location>
</feature>
<reference evidence="5" key="1">
    <citation type="submission" date="2019-04" db="EMBL/GenBank/DDBJ databases">
        <title>Whole genome sequencing of cave bacteria.</title>
        <authorList>
            <person name="Gan H.M."/>
            <person name="Barton H."/>
            <person name="Savka M.A."/>
        </authorList>
    </citation>
    <scope>NUCLEOTIDE SEQUENCE [LARGE SCALE GENOMIC DNA]</scope>
    <source>
        <strain evidence="5">LC387</strain>
    </source>
</reference>
<evidence type="ECO:0000256" key="3">
    <source>
        <dbReference type="SAM" id="Phobius"/>
    </source>
</evidence>
<dbReference type="PANTHER" id="PTHR30576">
    <property type="entry name" value="COLANIC BIOSYNTHESIS UDP-GLUCOSE LIPID CARRIER TRANSFERASE"/>
    <property type="match status" value="1"/>
</dbReference>
<evidence type="ECO:0000313" key="6">
    <source>
        <dbReference type="Proteomes" id="UP000034832"/>
    </source>
</evidence>
<dbReference type="GO" id="GO:0000271">
    <property type="term" value="P:polysaccharide biosynthetic process"/>
    <property type="evidence" value="ECO:0007669"/>
    <property type="project" value="UniProtKB-KW"/>
</dbReference>
<protein>
    <submittedName>
        <fullName evidence="5">Sugar transferase</fullName>
    </submittedName>
</protein>
<name>A0A4U6BK14_9BRAD</name>
<gene>
    <name evidence="5" type="ORF">YH63_002955</name>
</gene>
<dbReference type="PANTHER" id="PTHR30576:SF0">
    <property type="entry name" value="UNDECAPRENYL-PHOSPHATE N-ACETYLGALACTOSAMINYL 1-PHOSPHATE TRANSFERASE-RELATED"/>
    <property type="match status" value="1"/>
</dbReference>
<dbReference type="GO" id="GO:0016780">
    <property type="term" value="F:phosphotransferase activity, for other substituted phosphate groups"/>
    <property type="evidence" value="ECO:0007669"/>
    <property type="project" value="TreeGrafter"/>
</dbReference>
<keyword evidence="3" id="KW-1133">Transmembrane helix</keyword>
<accession>A0A4U6BK14</accession>
<sequence>MAATVTTRFVQDNSATPWKGTRLISVRPVEYASSSPYRSRNAYRSRAAVRISHTEPAVAFSKRLFDTSAAALALLFFAPLLIAIAIAIKATSRGPVFFRQYRYGYRNQLFKIYKFRSMHVNLGDAAGIQQTVQGDSRVTRVGQILRSTSLDELPQLINVVKGDMSLVGPRPHVPGMLAANMPYEDLVPYYFQRHTARPGITGLAQVSGCRGSTVEPNLAIARIDHDLDYIEKWSLRMDITIIARTVRREFLSGSGF</sequence>
<proteinExistence type="inferred from homology"/>
<feature type="transmembrane region" description="Helical" evidence="3">
    <location>
        <begin position="69"/>
        <end position="88"/>
    </location>
</feature>
<keyword evidence="3" id="KW-0812">Transmembrane</keyword>
<dbReference type="InterPro" id="IPR003362">
    <property type="entry name" value="Bact_transf"/>
</dbReference>
<evidence type="ECO:0000259" key="4">
    <source>
        <dbReference type="Pfam" id="PF02397"/>
    </source>
</evidence>
<keyword evidence="2" id="KW-0270">Exopolysaccharide synthesis</keyword>
<evidence type="ECO:0000256" key="1">
    <source>
        <dbReference type="ARBA" id="ARBA00006464"/>
    </source>
</evidence>
<evidence type="ECO:0000313" key="5">
    <source>
        <dbReference type="EMBL" id="TKT70457.1"/>
    </source>
</evidence>